<evidence type="ECO:0000313" key="3">
    <source>
        <dbReference type="EMBL" id="SFL57063.1"/>
    </source>
</evidence>
<dbReference type="RefSeq" id="WP_092190793.1">
    <property type="nucleotide sequence ID" value="NZ_FOTO01000003.1"/>
</dbReference>
<name>A0A8G2FDV7_DESNO</name>
<dbReference type="OrthoDB" id="9813903at2"/>
<dbReference type="NCBIfam" id="TIGR00254">
    <property type="entry name" value="GGDEF"/>
    <property type="match status" value="1"/>
</dbReference>
<dbReference type="SMART" id="SM00052">
    <property type="entry name" value="EAL"/>
    <property type="match status" value="1"/>
</dbReference>
<dbReference type="InterPro" id="IPR046342">
    <property type="entry name" value="CBS_dom_sf"/>
</dbReference>
<proteinExistence type="predicted"/>
<evidence type="ECO:0000259" key="2">
    <source>
        <dbReference type="PROSITE" id="PS50887"/>
    </source>
</evidence>
<keyword evidence="4" id="KW-1185">Reference proteome</keyword>
<dbReference type="InterPro" id="IPR000160">
    <property type="entry name" value="GGDEF_dom"/>
</dbReference>
<dbReference type="EMBL" id="FOTO01000003">
    <property type="protein sequence ID" value="SFL57063.1"/>
    <property type="molecule type" value="Genomic_DNA"/>
</dbReference>
<dbReference type="PANTHER" id="PTHR33121">
    <property type="entry name" value="CYCLIC DI-GMP PHOSPHODIESTERASE PDEF"/>
    <property type="match status" value="1"/>
</dbReference>
<feature type="domain" description="GGDEF" evidence="2">
    <location>
        <begin position="592"/>
        <end position="744"/>
    </location>
</feature>
<dbReference type="AlphaFoldDB" id="A0A8G2FDV7"/>
<dbReference type="SUPFAM" id="SSF54631">
    <property type="entry name" value="CBS-domain pair"/>
    <property type="match status" value="1"/>
</dbReference>
<dbReference type="InterPro" id="IPR001633">
    <property type="entry name" value="EAL_dom"/>
</dbReference>
<accession>A0A8G2FDV7</accession>
<dbReference type="Proteomes" id="UP000199581">
    <property type="component" value="Unassembled WGS sequence"/>
</dbReference>
<dbReference type="InterPro" id="IPR035919">
    <property type="entry name" value="EAL_sf"/>
</dbReference>
<dbReference type="Gene3D" id="3.20.20.450">
    <property type="entry name" value="EAL domain"/>
    <property type="match status" value="1"/>
</dbReference>
<gene>
    <name evidence="3" type="ORF">SAMN05421830_103323</name>
</gene>
<sequence length="753" mass="83939">MSNSQAQTMQAATKPIFELKRFLHAHHWLSIFIFRLKDFGLCRELYGDHVAEELENLLINALNQHDPDSPMLSARHALRISSGEALLIRCLGQAKDSQLMDQAFSLKVKLQAILRKHTISSLGREFEIEVGFSTLPESSLFERERIFHEAIHDARRMAQGGIDLEAVKLSSTFRAIIRNGQIRMLFQPIYDFKTGTVMAWEALARGPRGSDFESPSILFDFAEQFGQLFALEQACRAKAMETVGVLTTGQRLFLNIHPRTVVDPTFAPGKTLEILDKHGLKPEDIVFEITERHSIKDFTSFHKTLDHYRSQGFKIAVDDAGTGYSGLSTVAALKPDFIKVDMSLVRDVDKDPVRRALMETMVTLAGRIGSEIIAEGIETKGEARALTEIGVHFGQGYYLSRPHYPKPETHLDMKELTPLRPDNFGRLSCSIPIGQLVQKTLTVSPRTPVQSVQRIFATNPALSSVVVVDDGIPQGLVMGYSLDRHLATLYGRALYAEKPVAVLMDTTPMVVDEREPVESVAKNANTREMLKAYDEVIVTSGGQFLGVVTVQKMLTTLAQVQVEMAKGTNPLTGIPGNVALEKEIETRLRRGKPFCMLYADLDNFKVYNDVYGFKDGDLVILLLGRIMTWAISRHGHSGDFLAHIGGDDFVAMVNPEKAERICQAVTRCFKRLILNCYHAQDRARGWIMGKGRDGREQQFPLVSVSIGIVDCMAPCSLQALGEKAAQIKGYAKTLPGNVYVRDRRGNRTCEQTA</sequence>
<dbReference type="PROSITE" id="PS50887">
    <property type="entry name" value="GGDEF"/>
    <property type="match status" value="1"/>
</dbReference>
<dbReference type="CDD" id="cd01948">
    <property type="entry name" value="EAL"/>
    <property type="match status" value="1"/>
</dbReference>
<dbReference type="SUPFAM" id="SSF141868">
    <property type="entry name" value="EAL domain-like"/>
    <property type="match status" value="1"/>
</dbReference>
<evidence type="ECO:0000259" key="1">
    <source>
        <dbReference type="PROSITE" id="PS50883"/>
    </source>
</evidence>
<dbReference type="PROSITE" id="PS50883">
    <property type="entry name" value="EAL"/>
    <property type="match status" value="1"/>
</dbReference>
<dbReference type="Pfam" id="PF00990">
    <property type="entry name" value="GGDEF"/>
    <property type="match status" value="1"/>
</dbReference>
<dbReference type="SMART" id="SM00267">
    <property type="entry name" value="GGDEF"/>
    <property type="match status" value="1"/>
</dbReference>
<dbReference type="InterPro" id="IPR029787">
    <property type="entry name" value="Nucleotide_cyclase"/>
</dbReference>
<dbReference type="InterPro" id="IPR050706">
    <property type="entry name" value="Cyclic-di-GMP_PDE-like"/>
</dbReference>
<dbReference type="InterPro" id="IPR043128">
    <property type="entry name" value="Rev_trsase/Diguanyl_cyclase"/>
</dbReference>
<dbReference type="Gene3D" id="3.10.580.10">
    <property type="entry name" value="CBS-domain"/>
    <property type="match status" value="1"/>
</dbReference>
<protein>
    <submittedName>
        <fullName evidence="3">Diguanylate cyclase (GGDEF) domain-containing protein</fullName>
    </submittedName>
</protein>
<dbReference type="PANTHER" id="PTHR33121:SF76">
    <property type="entry name" value="SIGNALING PROTEIN"/>
    <property type="match status" value="1"/>
</dbReference>
<comment type="caution">
    <text evidence="3">The sequence shown here is derived from an EMBL/GenBank/DDBJ whole genome shotgun (WGS) entry which is preliminary data.</text>
</comment>
<dbReference type="Gene3D" id="3.30.70.270">
    <property type="match status" value="1"/>
</dbReference>
<evidence type="ECO:0000313" key="4">
    <source>
        <dbReference type="Proteomes" id="UP000199581"/>
    </source>
</evidence>
<reference evidence="3 4" key="1">
    <citation type="submission" date="2016-10" db="EMBL/GenBank/DDBJ databases">
        <authorList>
            <person name="Varghese N."/>
            <person name="Submissions S."/>
        </authorList>
    </citation>
    <scope>NUCLEOTIDE SEQUENCE [LARGE SCALE GENOMIC DNA]</scope>
    <source>
        <strain evidence="3 4">DSM 1741</strain>
    </source>
</reference>
<organism evidence="3 4">
    <name type="scientific">Desulfomicrobium norvegicum (strain DSM 1741 / NCIMB 8310)</name>
    <name type="common">Desulfovibrio baculatus (strain Norway 4)</name>
    <name type="synonym">Desulfovibrio desulfuricans (strain Norway 4)</name>
    <dbReference type="NCBI Taxonomy" id="52561"/>
    <lineage>
        <taxon>Bacteria</taxon>
        <taxon>Pseudomonadati</taxon>
        <taxon>Thermodesulfobacteriota</taxon>
        <taxon>Desulfovibrionia</taxon>
        <taxon>Desulfovibrionales</taxon>
        <taxon>Desulfomicrobiaceae</taxon>
        <taxon>Desulfomicrobium</taxon>
    </lineage>
</organism>
<dbReference type="Pfam" id="PF00563">
    <property type="entry name" value="EAL"/>
    <property type="match status" value="1"/>
</dbReference>
<dbReference type="GO" id="GO:0071111">
    <property type="term" value="F:cyclic-guanylate-specific phosphodiesterase activity"/>
    <property type="evidence" value="ECO:0007669"/>
    <property type="project" value="InterPro"/>
</dbReference>
<dbReference type="CDD" id="cd01949">
    <property type="entry name" value="GGDEF"/>
    <property type="match status" value="1"/>
</dbReference>
<feature type="domain" description="EAL" evidence="1">
    <location>
        <begin position="166"/>
        <end position="416"/>
    </location>
</feature>
<dbReference type="SUPFAM" id="SSF55073">
    <property type="entry name" value="Nucleotide cyclase"/>
    <property type="match status" value="1"/>
</dbReference>